<evidence type="ECO:0000256" key="5">
    <source>
        <dbReference type="ARBA" id="ARBA00022692"/>
    </source>
</evidence>
<reference evidence="9" key="1">
    <citation type="submission" date="2020-10" db="EMBL/GenBank/DDBJ databases">
        <authorList>
            <person name="Gilroy R."/>
        </authorList>
    </citation>
    <scope>NUCLEOTIDE SEQUENCE</scope>
    <source>
        <strain evidence="9">13766</strain>
    </source>
</reference>
<dbReference type="InterPro" id="IPR052017">
    <property type="entry name" value="TSUP"/>
</dbReference>
<dbReference type="PANTHER" id="PTHR30269">
    <property type="entry name" value="TRANSMEMBRANE PROTEIN YFCA"/>
    <property type="match status" value="1"/>
</dbReference>
<evidence type="ECO:0000256" key="8">
    <source>
        <dbReference type="RuleBase" id="RU363041"/>
    </source>
</evidence>
<name>A0A9D1FXU8_9FIRM</name>
<feature type="transmembrane region" description="Helical" evidence="8">
    <location>
        <begin position="132"/>
        <end position="152"/>
    </location>
</feature>
<comment type="similarity">
    <text evidence="2 8">Belongs to the 4-toluene sulfonate uptake permease (TSUP) (TC 2.A.102) family.</text>
</comment>
<evidence type="ECO:0000256" key="1">
    <source>
        <dbReference type="ARBA" id="ARBA00004651"/>
    </source>
</evidence>
<accession>A0A9D1FXU8</accession>
<feature type="transmembrane region" description="Helical" evidence="8">
    <location>
        <begin position="71"/>
        <end position="88"/>
    </location>
</feature>
<dbReference type="EMBL" id="DVJN01000012">
    <property type="protein sequence ID" value="HIS91494.1"/>
    <property type="molecule type" value="Genomic_DNA"/>
</dbReference>
<dbReference type="AlphaFoldDB" id="A0A9D1FXU8"/>
<evidence type="ECO:0000256" key="4">
    <source>
        <dbReference type="ARBA" id="ARBA00022475"/>
    </source>
</evidence>
<comment type="subcellular location">
    <subcellularLocation>
        <location evidence="1 8">Cell membrane</location>
        <topology evidence="1 8">Multi-pass membrane protein</topology>
    </subcellularLocation>
</comment>
<sequence>MEVTWNMLAIVCPLIFFASFADSIAGGGGLISLPAYLLAGLPPAVASGSNKLSASVGTLIAAIKYYRGGKILLLPAIAAAAGAFPGAYLGAEALKAVSEAFARTFMLVAIPIAAIAILFVKPAKEGTVRFTGAKMLWLCFGIGCVCGAYDGFFGPGTGTIYIALFTGLAGMEMVTASGSAKIANLSSNIAALISMLISGDVYFPLAVPAMAFSIAGGYLGARFAMRKGAKAVRAVMLLVLAGILAKLVLQF</sequence>
<comment type="caution">
    <text evidence="9">The sequence shown here is derived from an EMBL/GenBank/DDBJ whole genome shotgun (WGS) entry which is preliminary data.</text>
</comment>
<evidence type="ECO:0000256" key="3">
    <source>
        <dbReference type="ARBA" id="ARBA00022448"/>
    </source>
</evidence>
<dbReference type="PANTHER" id="PTHR30269:SF0">
    <property type="entry name" value="MEMBRANE TRANSPORTER PROTEIN YFCA-RELATED"/>
    <property type="match status" value="1"/>
</dbReference>
<proteinExistence type="inferred from homology"/>
<gene>
    <name evidence="9" type="ORF">IAA84_00575</name>
</gene>
<keyword evidence="4 8" id="KW-1003">Cell membrane</keyword>
<dbReference type="Pfam" id="PF01925">
    <property type="entry name" value="TauE"/>
    <property type="match status" value="1"/>
</dbReference>
<protein>
    <recommendedName>
        <fullName evidence="8">Probable membrane transporter protein</fullName>
    </recommendedName>
</protein>
<keyword evidence="5 8" id="KW-0812">Transmembrane</keyword>
<keyword evidence="3" id="KW-0813">Transport</keyword>
<keyword evidence="7 8" id="KW-0472">Membrane</keyword>
<feature type="transmembrane region" description="Helical" evidence="8">
    <location>
        <begin position="231"/>
        <end position="249"/>
    </location>
</feature>
<feature type="transmembrane region" description="Helical" evidence="8">
    <location>
        <begin position="100"/>
        <end position="120"/>
    </location>
</feature>
<dbReference type="GO" id="GO:0005886">
    <property type="term" value="C:plasma membrane"/>
    <property type="evidence" value="ECO:0007669"/>
    <property type="project" value="UniProtKB-SubCell"/>
</dbReference>
<reference evidence="9" key="2">
    <citation type="journal article" date="2021" name="PeerJ">
        <title>Extensive microbial diversity within the chicken gut microbiome revealed by metagenomics and culture.</title>
        <authorList>
            <person name="Gilroy R."/>
            <person name="Ravi A."/>
            <person name="Getino M."/>
            <person name="Pursley I."/>
            <person name="Horton D.L."/>
            <person name="Alikhan N.F."/>
            <person name="Baker D."/>
            <person name="Gharbi K."/>
            <person name="Hall N."/>
            <person name="Watson M."/>
            <person name="Adriaenssens E.M."/>
            <person name="Foster-Nyarko E."/>
            <person name="Jarju S."/>
            <person name="Secka A."/>
            <person name="Antonio M."/>
            <person name="Oren A."/>
            <person name="Chaudhuri R.R."/>
            <person name="La Ragione R."/>
            <person name="Hildebrand F."/>
            <person name="Pallen M.J."/>
        </authorList>
    </citation>
    <scope>NUCLEOTIDE SEQUENCE</scope>
    <source>
        <strain evidence="9">13766</strain>
    </source>
</reference>
<evidence type="ECO:0000256" key="2">
    <source>
        <dbReference type="ARBA" id="ARBA00009142"/>
    </source>
</evidence>
<feature type="transmembrane region" description="Helical" evidence="8">
    <location>
        <begin position="205"/>
        <end position="224"/>
    </location>
</feature>
<dbReference type="InterPro" id="IPR002781">
    <property type="entry name" value="TM_pro_TauE-like"/>
</dbReference>
<evidence type="ECO:0000256" key="6">
    <source>
        <dbReference type="ARBA" id="ARBA00022989"/>
    </source>
</evidence>
<evidence type="ECO:0000256" key="7">
    <source>
        <dbReference type="ARBA" id="ARBA00023136"/>
    </source>
</evidence>
<dbReference type="Proteomes" id="UP000824140">
    <property type="component" value="Unassembled WGS sequence"/>
</dbReference>
<keyword evidence="6 8" id="KW-1133">Transmembrane helix</keyword>
<organism evidence="9 10">
    <name type="scientific">Candidatus Alectryocaccomicrobium excrementavium</name>
    <dbReference type="NCBI Taxonomy" id="2840668"/>
    <lineage>
        <taxon>Bacteria</taxon>
        <taxon>Bacillati</taxon>
        <taxon>Bacillota</taxon>
        <taxon>Clostridia</taxon>
        <taxon>Candidatus Alectryocaccomicrobium</taxon>
    </lineage>
</organism>
<evidence type="ECO:0000313" key="9">
    <source>
        <dbReference type="EMBL" id="HIS91494.1"/>
    </source>
</evidence>
<evidence type="ECO:0000313" key="10">
    <source>
        <dbReference type="Proteomes" id="UP000824140"/>
    </source>
</evidence>